<comment type="caution">
    <text evidence="2">The sequence shown here is derived from an EMBL/GenBank/DDBJ whole genome shotgun (WGS) entry which is preliminary data.</text>
</comment>
<dbReference type="Proteomes" id="UP000248795">
    <property type="component" value="Unassembled WGS sequence"/>
</dbReference>
<dbReference type="PANTHER" id="PTHR43372">
    <property type="entry name" value="FATTY-ACID AMIDE HYDROLASE"/>
    <property type="match status" value="1"/>
</dbReference>
<accession>A0A2W2AVU3</accession>
<dbReference type="InterPro" id="IPR036928">
    <property type="entry name" value="AS_sf"/>
</dbReference>
<dbReference type="NCBIfam" id="NF004816">
    <property type="entry name" value="PRK06170.1"/>
    <property type="match status" value="1"/>
</dbReference>
<protein>
    <submittedName>
        <fullName evidence="2">Amidase</fullName>
    </submittedName>
</protein>
<dbReference type="Gene3D" id="3.90.1300.10">
    <property type="entry name" value="Amidase signature (AS) domain"/>
    <property type="match status" value="1"/>
</dbReference>
<dbReference type="Pfam" id="PF01425">
    <property type="entry name" value="Amidase"/>
    <property type="match status" value="1"/>
</dbReference>
<dbReference type="InterPro" id="IPR023631">
    <property type="entry name" value="Amidase_dom"/>
</dbReference>
<dbReference type="AlphaFoldDB" id="A0A2W2AVU3"/>
<dbReference type="InterPro" id="IPR052739">
    <property type="entry name" value="FAAH2"/>
</dbReference>
<dbReference type="RefSeq" id="WP_111196580.1">
    <property type="nucleotide sequence ID" value="NZ_QKVK01000002.1"/>
</dbReference>
<reference evidence="3" key="1">
    <citation type="submission" date="2018-06" db="EMBL/GenBank/DDBJ databases">
        <title>Aestuariibacter litoralis strain KCTC 52945T.</title>
        <authorList>
            <person name="Li X."/>
            <person name="Salam N."/>
            <person name="Li J.-L."/>
            <person name="Chen Y.-M."/>
            <person name="Yang Z.-W."/>
            <person name="Zhang L.-Y."/>
            <person name="Han M.-X."/>
            <person name="Xiao M."/>
            <person name="Li W.-J."/>
        </authorList>
    </citation>
    <scope>NUCLEOTIDE SEQUENCE [LARGE SCALE GENOMIC DNA]</scope>
    <source>
        <strain evidence="3">KCTC 52945</strain>
    </source>
</reference>
<gene>
    <name evidence="2" type="ORF">DK847_05240</name>
</gene>
<evidence type="ECO:0000313" key="2">
    <source>
        <dbReference type="EMBL" id="PZF77832.1"/>
    </source>
</evidence>
<sequence length="485" mass="52870">MPALPLHFRSATELARLLRSGKTTATALLEDCLDQYKAHNKALNAVVVTDIPRAKKAARAADRRLKAGKPMGPFDGVPMTAKESFDMKGLPSTWGDPRFRDNIASTDAVAMQRLEAAGAVVYGKTNVPLMLADWQSYNAIYGTTNNPWDLARAPGGSSGGSAVALATGMSALEIGSDIGASIRNPAHYCGVYGHKPTWGVVPYQGHLLPGVVQPGDITVAGPLARSARDLATMMKIIAGPVGPEARGYALTLPPAPQKTLKEFRVAVMVTDEQSEVDLSVQDLLGKLTQFLGRRVKKLSTTARPAFTSKEAMDVYIALLRSATSRRQSDAEFAANSAKVAASDPRDDSYLTKMLRAYVLPHRDWLRYNERRHQMRLLWDQFFDDWDVMICPAAASAAFPHDHVGERHERKITVNGRPVPTTDQLFWAGYSGCFLLPSTVAPMGLTPEGLPAGVQIITRQYADYTAIRFAELLEREYAGFVPPPGY</sequence>
<name>A0A2W2AVU3_9HYPH</name>
<evidence type="ECO:0000259" key="1">
    <source>
        <dbReference type="Pfam" id="PF01425"/>
    </source>
</evidence>
<dbReference type="PANTHER" id="PTHR43372:SF4">
    <property type="entry name" value="FATTY-ACID AMIDE HYDROLASE 2"/>
    <property type="match status" value="1"/>
</dbReference>
<dbReference type="SUPFAM" id="SSF75304">
    <property type="entry name" value="Amidase signature (AS) enzymes"/>
    <property type="match status" value="1"/>
</dbReference>
<evidence type="ECO:0000313" key="3">
    <source>
        <dbReference type="Proteomes" id="UP000248795"/>
    </source>
</evidence>
<organism evidence="2 3">
    <name type="scientific">Aestuariivirga litoralis</name>
    <dbReference type="NCBI Taxonomy" id="2650924"/>
    <lineage>
        <taxon>Bacteria</taxon>
        <taxon>Pseudomonadati</taxon>
        <taxon>Pseudomonadota</taxon>
        <taxon>Alphaproteobacteria</taxon>
        <taxon>Hyphomicrobiales</taxon>
        <taxon>Aestuariivirgaceae</taxon>
        <taxon>Aestuariivirga</taxon>
    </lineage>
</organism>
<dbReference type="EMBL" id="QKVK01000002">
    <property type="protein sequence ID" value="PZF77832.1"/>
    <property type="molecule type" value="Genomic_DNA"/>
</dbReference>
<proteinExistence type="predicted"/>
<dbReference type="GO" id="GO:0012505">
    <property type="term" value="C:endomembrane system"/>
    <property type="evidence" value="ECO:0007669"/>
    <property type="project" value="TreeGrafter"/>
</dbReference>
<keyword evidence="3" id="KW-1185">Reference proteome</keyword>
<feature type="domain" description="Amidase" evidence="1">
    <location>
        <begin position="28"/>
        <end position="464"/>
    </location>
</feature>